<dbReference type="RefSeq" id="WP_149655935.1">
    <property type="nucleotide sequence ID" value="NZ_VTZN01000187.1"/>
</dbReference>
<organism evidence="2 3">
    <name type="scientific">Mycobacterium simiae</name>
    <name type="common">Mycobacterium habana</name>
    <dbReference type="NCBI Taxonomy" id="1784"/>
    <lineage>
        <taxon>Bacteria</taxon>
        <taxon>Bacillati</taxon>
        <taxon>Actinomycetota</taxon>
        <taxon>Actinomycetes</taxon>
        <taxon>Mycobacteriales</taxon>
        <taxon>Mycobacteriaceae</taxon>
        <taxon>Mycobacterium</taxon>
        <taxon>Mycobacterium simiae complex</taxon>
    </lineage>
</organism>
<dbReference type="GO" id="GO:0003677">
    <property type="term" value="F:DNA binding"/>
    <property type="evidence" value="ECO:0007669"/>
    <property type="project" value="InterPro"/>
</dbReference>
<keyword evidence="3" id="KW-1185">Reference proteome</keyword>
<reference evidence="2 3" key="1">
    <citation type="submission" date="2019-09" db="EMBL/GenBank/DDBJ databases">
        <title>Report of infection by Mycobacterium simiae a patient suffering from pulmonary tuberculosis.</title>
        <authorList>
            <person name="Mohanty P.S."/>
            <person name="Bansal A.K."/>
            <person name="Singh H."/>
            <person name="Sharma S."/>
            <person name="Patil S.A."/>
            <person name="Upadhaya P."/>
            <person name="Singh P.K."/>
            <person name="Kumar D."/>
            <person name="Kumar S."/>
            <person name="Singh R.K."/>
            <person name="Chaudhary B."/>
        </authorList>
    </citation>
    <scope>NUCLEOTIDE SEQUENCE [LARGE SCALE GENOMIC DNA]</scope>
    <source>
        <strain evidence="2 3">JAL-560-SIM</strain>
    </source>
</reference>
<gene>
    <name evidence="2" type="ORF">F0Q45_21955</name>
</gene>
<evidence type="ECO:0000313" key="2">
    <source>
        <dbReference type="EMBL" id="KAA1248194.1"/>
    </source>
</evidence>
<dbReference type="InterPro" id="IPR041657">
    <property type="entry name" value="HTH_17"/>
</dbReference>
<dbReference type="OrthoDB" id="4870800at2"/>
<dbReference type="AlphaFoldDB" id="A0A5B1BLU4"/>
<proteinExistence type="predicted"/>
<comment type="caution">
    <text evidence="2">The sequence shown here is derived from an EMBL/GenBank/DDBJ whole genome shotgun (WGS) entry which is preliminary data.</text>
</comment>
<dbReference type="EMBL" id="VTZN01000187">
    <property type="protein sequence ID" value="KAA1248194.1"/>
    <property type="molecule type" value="Genomic_DNA"/>
</dbReference>
<evidence type="ECO:0000259" key="1">
    <source>
        <dbReference type="Pfam" id="PF12728"/>
    </source>
</evidence>
<protein>
    <submittedName>
        <fullName evidence="2">Helix-turn-helix domain-containing protein</fullName>
    </submittedName>
</protein>
<accession>A0A5B1BLU4</accession>
<dbReference type="NCBIfam" id="TIGR01764">
    <property type="entry name" value="excise"/>
    <property type="match status" value="1"/>
</dbReference>
<dbReference type="Proteomes" id="UP000324701">
    <property type="component" value="Unassembled WGS sequence"/>
</dbReference>
<name>A0A5B1BLU4_MYCSI</name>
<dbReference type="Pfam" id="PF12728">
    <property type="entry name" value="HTH_17"/>
    <property type="match status" value="1"/>
</dbReference>
<sequence>MPRKRFHVVKSANIPANRRERRQPEPLIGLPEVAIQAGVHYRTARRWVKNGQLAATRVGPKLLKVKQSDLDKFLTSVGGA</sequence>
<dbReference type="InterPro" id="IPR009061">
    <property type="entry name" value="DNA-bd_dom_put_sf"/>
</dbReference>
<feature type="domain" description="Helix-turn-helix" evidence="1">
    <location>
        <begin position="32"/>
        <end position="75"/>
    </location>
</feature>
<dbReference type="SUPFAM" id="SSF46955">
    <property type="entry name" value="Putative DNA-binding domain"/>
    <property type="match status" value="1"/>
</dbReference>
<dbReference type="InterPro" id="IPR010093">
    <property type="entry name" value="SinI_DNA-bd"/>
</dbReference>
<evidence type="ECO:0000313" key="3">
    <source>
        <dbReference type="Proteomes" id="UP000324701"/>
    </source>
</evidence>